<feature type="chain" id="PRO_5002487515" description="SLH domain-containing protein" evidence="2">
    <location>
        <begin position="28"/>
        <end position="453"/>
    </location>
</feature>
<evidence type="ECO:0000313" key="5">
    <source>
        <dbReference type="Proteomes" id="UP000031563"/>
    </source>
</evidence>
<dbReference type="Pfam" id="PF13472">
    <property type="entry name" value="Lipase_GDSL_2"/>
    <property type="match status" value="1"/>
</dbReference>
<evidence type="ECO:0000256" key="1">
    <source>
        <dbReference type="ARBA" id="ARBA00022729"/>
    </source>
</evidence>
<dbReference type="PANTHER" id="PTHR14209:SF19">
    <property type="entry name" value="ISOAMYL ACETATE-HYDROLYZING ESTERASE 1 HOMOLOG"/>
    <property type="match status" value="1"/>
</dbReference>
<dbReference type="EMBL" id="JWIR02000083">
    <property type="protein sequence ID" value="KKB34500.1"/>
    <property type="molecule type" value="Genomic_DNA"/>
</dbReference>
<keyword evidence="1 2" id="KW-0732">Signal</keyword>
<dbReference type="RefSeq" id="WP_040048041.1">
    <property type="nucleotide sequence ID" value="NZ_JWIR02000083.1"/>
</dbReference>
<evidence type="ECO:0000256" key="2">
    <source>
        <dbReference type="SAM" id="SignalP"/>
    </source>
</evidence>
<dbReference type="OrthoDB" id="388542at2"/>
<evidence type="ECO:0000313" key="4">
    <source>
        <dbReference type="EMBL" id="KKB34500.1"/>
    </source>
</evidence>
<accession>A0A0F5HN79</accession>
<dbReference type="InterPro" id="IPR013830">
    <property type="entry name" value="SGNH_hydro"/>
</dbReference>
<dbReference type="InterPro" id="IPR045136">
    <property type="entry name" value="Iah1-like"/>
</dbReference>
<name>A0A0F5HN79_BACTR</name>
<feature type="signal peptide" evidence="2">
    <location>
        <begin position="1"/>
        <end position="27"/>
    </location>
</feature>
<proteinExistence type="predicted"/>
<dbReference type="Proteomes" id="UP000031563">
    <property type="component" value="Unassembled WGS sequence"/>
</dbReference>
<dbReference type="PROSITE" id="PS51272">
    <property type="entry name" value="SLH"/>
    <property type="match status" value="1"/>
</dbReference>
<keyword evidence="5" id="KW-1185">Reference proteome</keyword>
<protein>
    <recommendedName>
        <fullName evidence="3">SLH domain-containing protein</fullName>
    </recommendedName>
</protein>
<dbReference type="Gene3D" id="3.40.50.1110">
    <property type="entry name" value="SGNH hydrolase"/>
    <property type="match status" value="1"/>
</dbReference>
<dbReference type="InterPro" id="IPR036514">
    <property type="entry name" value="SGNH_hydro_sf"/>
</dbReference>
<gene>
    <name evidence="4" type="ORF">QY95_03851</name>
</gene>
<dbReference type="AlphaFoldDB" id="A0A0F5HN79"/>
<dbReference type="PANTHER" id="PTHR14209">
    <property type="entry name" value="ISOAMYL ACETATE-HYDROLYZING ESTERASE 1"/>
    <property type="match status" value="1"/>
</dbReference>
<organism evidence="4 5">
    <name type="scientific">Bacillus thermotolerans</name>
    <name type="common">Quasibacillus thermotolerans</name>
    <dbReference type="NCBI Taxonomy" id="1221996"/>
    <lineage>
        <taxon>Bacteria</taxon>
        <taxon>Bacillati</taxon>
        <taxon>Bacillota</taxon>
        <taxon>Bacilli</taxon>
        <taxon>Bacillales</taxon>
        <taxon>Bacillaceae</taxon>
        <taxon>Bacillus</taxon>
    </lineage>
</organism>
<reference evidence="4" key="1">
    <citation type="submission" date="2015-02" db="EMBL/GenBank/DDBJ databases">
        <title>Genome Assembly of Bacillaceae bacterium MTCC 8252.</title>
        <authorList>
            <person name="Verma A."/>
            <person name="Khatri I."/>
            <person name="Mual P."/>
            <person name="Subramanian S."/>
            <person name="Krishnamurthi S."/>
        </authorList>
    </citation>
    <scope>NUCLEOTIDE SEQUENCE [LARGE SCALE GENOMIC DNA]</scope>
    <source>
        <strain evidence="4">MTCC 8252</strain>
    </source>
</reference>
<dbReference type="Pfam" id="PF00395">
    <property type="entry name" value="SLH"/>
    <property type="match status" value="3"/>
</dbReference>
<dbReference type="InterPro" id="IPR001119">
    <property type="entry name" value="SLH_dom"/>
</dbReference>
<dbReference type="STRING" id="1221996.QY95_03851"/>
<dbReference type="SUPFAM" id="SSF52266">
    <property type="entry name" value="SGNH hydrolase"/>
    <property type="match status" value="1"/>
</dbReference>
<sequence length="453" mass="50432">MRKPYSVLTAALLAGAMFLSSVPPVSAEEVIEPAEELPPLDLGVGITPFTDAKGTRYAVAVQFLYNNGIARGISETRFGVDEPIKRVDAAMIIGTYMAIDYIFPDAPRAAFRDLPTRAVKIVSALKEAGIVNGKTDTYFGSDLQITRGEAAIMLYNAFKPELKESDQPLTFTDVTGRYEEPVRALAEAGIIQGKTERQFGTHDPLTRGQLALFMYGSYLYERGGLDHSIRHKTRFIAFGDNNTSGAYFEDQYPEYQSNKWTDQVAAVYSRELARNMYNAGVSGDDTNEGMKRFREEVLALYPDSAAIMFGMNDALLLPNGQPQVSKAQFEKNITSMVTQLKERNVKVLLMTNPPVHEELYYEFHREQNAEQLYADKGGIRNWINSYNDIIRKVAKEQEVVLVDNYANAIAKAGGDTDAHIAKSGLVDDLIGIHWSPRGNSMIAYSVKHYLSKN</sequence>
<feature type="domain" description="SLH" evidence="3">
    <location>
        <begin position="105"/>
        <end position="168"/>
    </location>
</feature>
<comment type="caution">
    <text evidence="4">The sequence shown here is derived from an EMBL/GenBank/DDBJ whole genome shotgun (WGS) entry which is preliminary data.</text>
</comment>
<evidence type="ECO:0000259" key="3">
    <source>
        <dbReference type="PROSITE" id="PS51272"/>
    </source>
</evidence>